<dbReference type="EMBL" id="CM047908">
    <property type="protein sequence ID" value="KAJ0082517.1"/>
    <property type="molecule type" value="Genomic_DNA"/>
</dbReference>
<name>A0ACC1A634_9ROSI</name>
<dbReference type="Proteomes" id="UP001164250">
    <property type="component" value="Chromosome 12"/>
</dbReference>
<proteinExistence type="predicted"/>
<evidence type="ECO:0000313" key="1">
    <source>
        <dbReference type="EMBL" id="KAJ0082517.1"/>
    </source>
</evidence>
<comment type="caution">
    <text evidence="1">The sequence shown here is derived from an EMBL/GenBank/DDBJ whole genome shotgun (WGS) entry which is preliminary data.</text>
</comment>
<organism evidence="1 2">
    <name type="scientific">Pistacia atlantica</name>
    <dbReference type="NCBI Taxonomy" id="434234"/>
    <lineage>
        <taxon>Eukaryota</taxon>
        <taxon>Viridiplantae</taxon>
        <taxon>Streptophyta</taxon>
        <taxon>Embryophyta</taxon>
        <taxon>Tracheophyta</taxon>
        <taxon>Spermatophyta</taxon>
        <taxon>Magnoliopsida</taxon>
        <taxon>eudicotyledons</taxon>
        <taxon>Gunneridae</taxon>
        <taxon>Pentapetalae</taxon>
        <taxon>rosids</taxon>
        <taxon>malvids</taxon>
        <taxon>Sapindales</taxon>
        <taxon>Anacardiaceae</taxon>
        <taxon>Pistacia</taxon>
    </lineage>
</organism>
<accession>A0ACC1A634</accession>
<evidence type="ECO:0000313" key="2">
    <source>
        <dbReference type="Proteomes" id="UP001164250"/>
    </source>
</evidence>
<sequence length="660" mass="73987">MGAIFYLKTYGRREQAGSRELDRKLRELERKRKIQSLRERSTRINQTVASTSNSEISLTLSSLAIEYRLTKIYETQVKYRAAKEDDVDLILNFFFRSDETVEELASSFLYETVESSNTLLHVAASFDSTATVGLIADYLISLPILDRKNSKGDTALHVAAKAGHLSTVTAVIYPQVESSFLTSSDDGLGRVTFREDDYNLPFSFRLQNEEGITALRPADYDRSSGSLICLESMLESTEAVNTEERLKGKSPINAAILSATASEITATGNDLDSYEHYILILVLGKEPKFIHGRDQEERTVRHLAASVGYLEAVDYLLTYFSFIVVQRDNRGAFPIHMAAIEGHVSVIQKLLPYCPDPWKMLDSNDKNMLHFSAGGGAFNVVRYVLRIPELKMLINQRDKDGNTPLHLATINWHPKIVSALTWDERVDLTLVNNARQTAIDVAENHMERNRVASFRKRLTWVALEAAGAARSPPMIMNAYKKSTDSKPVEMDYYKDKVNTLLLVSTFVVTATYAAGFTMPGGFKNSDPDEGTATLLGRNVFGIFIFCDTIAMYCSILAAVTLLWGQMGDAYDLVLMVVRFALPLMGISLIMMNLAFIAGIYLVVSKLSWLGIAVLVLGALFLVVLSLLFFPLFLPIWSRNCILRRMFHHPFQRLIELTGSY</sequence>
<reference evidence="2" key="1">
    <citation type="journal article" date="2023" name="G3 (Bethesda)">
        <title>Genome assembly and association tests identify interacting loci associated with vigor, precocity, and sex in interspecific pistachio rootstocks.</title>
        <authorList>
            <person name="Palmer W."/>
            <person name="Jacygrad E."/>
            <person name="Sagayaradj S."/>
            <person name="Cavanaugh K."/>
            <person name="Han R."/>
            <person name="Bertier L."/>
            <person name="Beede B."/>
            <person name="Kafkas S."/>
            <person name="Golino D."/>
            <person name="Preece J."/>
            <person name="Michelmore R."/>
        </authorList>
    </citation>
    <scope>NUCLEOTIDE SEQUENCE [LARGE SCALE GENOMIC DNA]</scope>
</reference>
<keyword evidence="2" id="KW-1185">Reference proteome</keyword>
<protein>
    <submittedName>
        <fullName evidence="1">Uncharacterized protein</fullName>
    </submittedName>
</protein>
<gene>
    <name evidence="1" type="ORF">Patl1_11990</name>
</gene>